<gene>
    <name evidence="6" type="ORF">RQP53_02230</name>
</gene>
<feature type="domain" description="PPIase cyclophilin-type" evidence="5">
    <location>
        <begin position="62"/>
        <end position="259"/>
    </location>
</feature>
<protein>
    <recommendedName>
        <fullName evidence="1">peptidylprolyl isomerase</fullName>
        <ecNumber evidence="1">5.2.1.8</ecNumber>
    </recommendedName>
</protein>
<dbReference type="EC" id="5.2.1.8" evidence="1"/>
<evidence type="ECO:0000259" key="5">
    <source>
        <dbReference type="PROSITE" id="PS50072"/>
    </source>
</evidence>
<feature type="signal peptide" evidence="4">
    <location>
        <begin position="1"/>
        <end position="25"/>
    </location>
</feature>
<dbReference type="Pfam" id="PF00160">
    <property type="entry name" value="Pro_isomerase"/>
    <property type="match status" value="1"/>
</dbReference>
<name>A0ABU3P690_9BURK</name>
<accession>A0ABU3P690</accession>
<evidence type="ECO:0000256" key="3">
    <source>
        <dbReference type="ARBA" id="ARBA00023235"/>
    </source>
</evidence>
<reference evidence="6" key="1">
    <citation type="submission" date="2023-09" db="EMBL/GenBank/DDBJ databases">
        <title>Paucibacter sp. APW11 Genome sequencing and assembly.</title>
        <authorList>
            <person name="Kim I."/>
        </authorList>
    </citation>
    <scope>NUCLEOTIDE SEQUENCE</scope>
    <source>
        <strain evidence="6">APW11</strain>
    </source>
</reference>
<dbReference type="Proteomes" id="UP001246372">
    <property type="component" value="Unassembled WGS sequence"/>
</dbReference>
<dbReference type="InterPro" id="IPR029000">
    <property type="entry name" value="Cyclophilin-like_dom_sf"/>
</dbReference>
<dbReference type="InterPro" id="IPR044665">
    <property type="entry name" value="E_coli_cyclophilin_A-like"/>
</dbReference>
<keyword evidence="2" id="KW-0697">Rotamase</keyword>
<dbReference type="PROSITE" id="PS50072">
    <property type="entry name" value="CSA_PPIASE_2"/>
    <property type="match status" value="1"/>
</dbReference>
<keyword evidence="4" id="KW-0732">Signal</keyword>
<dbReference type="RefSeq" id="WP_315648371.1">
    <property type="nucleotide sequence ID" value="NZ_JAVXZY010000001.1"/>
</dbReference>
<comment type="caution">
    <text evidence="6">The sequence shown here is derived from an EMBL/GenBank/DDBJ whole genome shotgun (WGS) entry which is preliminary data.</text>
</comment>
<evidence type="ECO:0000256" key="4">
    <source>
        <dbReference type="SAM" id="SignalP"/>
    </source>
</evidence>
<keyword evidence="7" id="KW-1185">Reference proteome</keyword>
<dbReference type="PANTHER" id="PTHR43246">
    <property type="entry name" value="PEPTIDYL-PROLYL CIS-TRANS ISOMERASE CYP38, CHLOROPLASTIC"/>
    <property type="match status" value="1"/>
</dbReference>
<dbReference type="GO" id="GO:0003755">
    <property type="term" value="F:peptidyl-prolyl cis-trans isomerase activity"/>
    <property type="evidence" value="ECO:0007669"/>
    <property type="project" value="UniProtKB-EC"/>
</dbReference>
<dbReference type="InterPro" id="IPR006311">
    <property type="entry name" value="TAT_signal"/>
</dbReference>
<dbReference type="InterPro" id="IPR002130">
    <property type="entry name" value="Cyclophilin-type_PPIase_dom"/>
</dbReference>
<evidence type="ECO:0000256" key="1">
    <source>
        <dbReference type="ARBA" id="ARBA00013194"/>
    </source>
</evidence>
<proteinExistence type="predicted"/>
<evidence type="ECO:0000313" key="7">
    <source>
        <dbReference type="Proteomes" id="UP001246372"/>
    </source>
</evidence>
<sequence>MNASRSASRFTAILLASLLAGSAIAASAAATAPAAKADSNPARTGADVIKAATAGEWRDVEPRNLLIMDLPQGQVLIELAERFAPRHVANIRTLAHNGYWNGLTVLRVQDNYVAQWGDPNGDDEKTAKPLAPASAKLPAEFSIPFKGLPINKLPDVDGWAPVSGFVDGFAVAANPKQNKAWLAHCYGVVGAGRGETVDSSTGAELYAMISPARGLDLNITVVGRVLKGMEFLAALQRGGPNMGFYDQPEQRTTIKQVRLASDLPESERPHLQLLRTDSKSWDALLDTRRHRGGWFVHSPEHVDVCGATVPMRDKPAQ</sequence>
<organism evidence="6 7">
    <name type="scientific">Roseateles aquae</name>
    <dbReference type="NCBI Taxonomy" id="3077235"/>
    <lineage>
        <taxon>Bacteria</taxon>
        <taxon>Pseudomonadati</taxon>
        <taxon>Pseudomonadota</taxon>
        <taxon>Betaproteobacteria</taxon>
        <taxon>Burkholderiales</taxon>
        <taxon>Sphaerotilaceae</taxon>
        <taxon>Roseateles</taxon>
    </lineage>
</organism>
<feature type="chain" id="PRO_5047415552" description="peptidylprolyl isomerase" evidence="4">
    <location>
        <begin position="26"/>
        <end position="317"/>
    </location>
</feature>
<evidence type="ECO:0000313" key="6">
    <source>
        <dbReference type="EMBL" id="MDT8998086.1"/>
    </source>
</evidence>
<dbReference type="SUPFAM" id="SSF50891">
    <property type="entry name" value="Cyclophilin-like"/>
    <property type="match status" value="1"/>
</dbReference>
<evidence type="ECO:0000256" key="2">
    <source>
        <dbReference type="ARBA" id="ARBA00023110"/>
    </source>
</evidence>
<dbReference type="EMBL" id="JAVXZY010000001">
    <property type="protein sequence ID" value="MDT8998086.1"/>
    <property type="molecule type" value="Genomic_DNA"/>
</dbReference>
<dbReference type="Gene3D" id="2.40.100.10">
    <property type="entry name" value="Cyclophilin-like"/>
    <property type="match status" value="1"/>
</dbReference>
<keyword evidence="3 6" id="KW-0413">Isomerase</keyword>
<dbReference type="PROSITE" id="PS51318">
    <property type="entry name" value="TAT"/>
    <property type="match status" value="1"/>
</dbReference>